<dbReference type="PANTHER" id="PTHR22904:SF532">
    <property type="entry name" value="HEAT SHOCK PROTEIN STI1-LIKE PROTEIN"/>
    <property type="match status" value="1"/>
</dbReference>
<feature type="region of interest" description="Disordered" evidence="4">
    <location>
        <begin position="200"/>
        <end position="240"/>
    </location>
</feature>
<accession>R4WTC4</accession>
<proteinExistence type="evidence at transcript level"/>
<sequence>MSANEDALEWKEKGNECVRNGKFEEAIMHYTAAIKSDPRNPTLYSNRSLAFLKSKQHYYAFMDARETIKLRPDWAKGYFRKGEVEMSAGRAGDALFSYGLAKRLQPNDSSISAALSKAEEAYNKEKRREQVPWLCAGIGIITGVIIIMCDQLLTKTPSTSHPLLMAFITIAISALGYGLARAWKYHVESQAKSLLEPPVDLIPEMNGHNPPSESQNETTEKNHSRFTKAQARAKLRKGKT</sequence>
<evidence type="ECO:0000256" key="3">
    <source>
        <dbReference type="PROSITE-ProRule" id="PRU00339"/>
    </source>
</evidence>
<dbReference type="InterPro" id="IPR019734">
    <property type="entry name" value="TPR_rpt"/>
</dbReference>
<dbReference type="AlphaFoldDB" id="R4WTC4"/>
<organism evidence="6">
    <name type="scientific">Riptortus pedestris</name>
    <name type="common">Bean bug</name>
    <dbReference type="NCBI Taxonomy" id="329032"/>
    <lineage>
        <taxon>Eukaryota</taxon>
        <taxon>Metazoa</taxon>
        <taxon>Ecdysozoa</taxon>
        <taxon>Arthropoda</taxon>
        <taxon>Hexapoda</taxon>
        <taxon>Insecta</taxon>
        <taxon>Pterygota</taxon>
        <taxon>Neoptera</taxon>
        <taxon>Paraneoptera</taxon>
        <taxon>Hemiptera</taxon>
        <taxon>Heteroptera</taxon>
        <taxon>Panheteroptera</taxon>
        <taxon>Pentatomomorpha</taxon>
        <taxon>Coreoidea</taxon>
        <taxon>Alydidae</taxon>
        <taxon>Riptortus</taxon>
    </lineage>
</organism>
<name>R4WTC4_RIPPE</name>
<evidence type="ECO:0000256" key="4">
    <source>
        <dbReference type="SAM" id="MobiDB-lite"/>
    </source>
</evidence>
<dbReference type="SMART" id="SM00028">
    <property type="entry name" value="TPR"/>
    <property type="match status" value="3"/>
</dbReference>
<keyword evidence="1" id="KW-0677">Repeat</keyword>
<dbReference type="SUPFAM" id="SSF48452">
    <property type="entry name" value="TPR-like"/>
    <property type="match status" value="1"/>
</dbReference>
<reference evidence="6" key="1">
    <citation type="journal article" date="2013" name="PLoS ONE">
        <title>Gene expression in gut symbiotic organ of stinkbug affected by extracellular bacterial symbiont.</title>
        <authorList>
            <person name="Futahashi R."/>
            <person name="Tanaka K."/>
            <person name="Tanahashi M."/>
            <person name="Nikoh N."/>
            <person name="Kikuchi Y."/>
            <person name="Lee B.L."/>
            <person name="Fukatsu T."/>
        </authorList>
    </citation>
    <scope>NUCLEOTIDE SEQUENCE</scope>
    <source>
        <tissue evidence="6">Midgut</tissue>
    </source>
</reference>
<dbReference type="InterPro" id="IPR011990">
    <property type="entry name" value="TPR-like_helical_dom_sf"/>
</dbReference>
<dbReference type="PANTHER" id="PTHR22904">
    <property type="entry name" value="TPR REPEAT CONTAINING PROTEIN"/>
    <property type="match status" value="1"/>
</dbReference>
<evidence type="ECO:0000256" key="2">
    <source>
        <dbReference type="ARBA" id="ARBA00022803"/>
    </source>
</evidence>
<evidence type="ECO:0000256" key="5">
    <source>
        <dbReference type="SAM" id="Phobius"/>
    </source>
</evidence>
<feature type="transmembrane region" description="Helical" evidence="5">
    <location>
        <begin position="159"/>
        <end position="180"/>
    </location>
</feature>
<feature type="transmembrane region" description="Helical" evidence="5">
    <location>
        <begin position="131"/>
        <end position="153"/>
    </location>
</feature>
<dbReference type="Pfam" id="PF13414">
    <property type="entry name" value="TPR_11"/>
    <property type="match status" value="1"/>
</dbReference>
<dbReference type="GO" id="GO:0051879">
    <property type="term" value="F:Hsp90 protein binding"/>
    <property type="evidence" value="ECO:0007669"/>
    <property type="project" value="TreeGrafter"/>
</dbReference>
<dbReference type="PROSITE" id="PS50005">
    <property type="entry name" value="TPR"/>
    <property type="match status" value="1"/>
</dbReference>
<keyword evidence="2 3" id="KW-0802">TPR repeat</keyword>
<protein>
    <submittedName>
        <fullName evidence="6">Uncharacterized protein</fullName>
    </submittedName>
</protein>
<dbReference type="Gene3D" id="1.25.40.10">
    <property type="entry name" value="Tetratricopeptide repeat domain"/>
    <property type="match status" value="1"/>
</dbReference>
<feature type="compositionally biased region" description="Basic residues" evidence="4">
    <location>
        <begin position="231"/>
        <end position="240"/>
    </location>
</feature>
<dbReference type="EMBL" id="AK417972">
    <property type="protein sequence ID" value="BAN21187.1"/>
    <property type="molecule type" value="mRNA"/>
</dbReference>
<evidence type="ECO:0000256" key="1">
    <source>
        <dbReference type="ARBA" id="ARBA00022737"/>
    </source>
</evidence>
<keyword evidence="5" id="KW-1133">Transmembrane helix</keyword>
<keyword evidence="5" id="KW-0812">Transmembrane</keyword>
<feature type="repeat" description="TPR" evidence="3">
    <location>
        <begin position="7"/>
        <end position="40"/>
    </location>
</feature>
<evidence type="ECO:0000313" key="6">
    <source>
        <dbReference type="EMBL" id="BAN21187.1"/>
    </source>
</evidence>
<keyword evidence="5" id="KW-0472">Membrane</keyword>